<organism evidence="1 2">
    <name type="scientific">Oedothorax gibbosus</name>
    <dbReference type="NCBI Taxonomy" id="931172"/>
    <lineage>
        <taxon>Eukaryota</taxon>
        <taxon>Metazoa</taxon>
        <taxon>Ecdysozoa</taxon>
        <taxon>Arthropoda</taxon>
        <taxon>Chelicerata</taxon>
        <taxon>Arachnida</taxon>
        <taxon>Araneae</taxon>
        <taxon>Araneomorphae</taxon>
        <taxon>Entelegynae</taxon>
        <taxon>Araneoidea</taxon>
        <taxon>Linyphiidae</taxon>
        <taxon>Erigoninae</taxon>
        <taxon>Oedothorax</taxon>
    </lineage>
</organism>
<dbReference type="Proteomes" id="UP000827092">
    <property type="component" value="Unassembled WGS sequence"/>
</dbReference>
<keyword evidence="2" id="KW-1185">Reference proteome</keyword>
<evidence type="ECO:0000313" key="2">
    <source>
        <dbReference type="Proteomes" id="UP000827092"/>
    </source>
</evidence>
<reference evidence="1 2" key="1">
    <citation type="journal article" date="2022" name="Nat. Ecol. Evol.">
        <title>A masculinizing supergene underlies an exaggerated male reproductive morph in a spider.</title>
        <authorList>
            <person name="Hendrickx F."/>
            <person name="De Corte Z."/>
            <person name="Sonet G."/>
            <person name="Van Belleghem S.M."/>
            <person name="Kostlbacher S."/>
            <person name="Vangestel C."/>
        </authorList>
    </citation>
    <scope>NUCLEOTIDE SEQUENCE [LARGE SCALE GENOMIC DNA]</scope>
    <source>
        <strain evidence="1">W744_W776</strain>
    </source>
</reference>
<dbReference type="AlphaFoldDB" id="A0AAV6UNU1"/>
<protein>
    <submittedName>
        <fullName evidence="1">Uncharacterized protein</fullName>
    </submittedName>
</protein>
<gene>
    <name evidence="1" type="ORF">JTE90_004402</name>
</gene>
<accession>A0AAV6UNU1</accession>
<name>A0AAV6UNU1_9ARAC</name>
<evidence type="ECO:0000313" key="1">
    <source>
        <dbReference type="EMBL" id="KAG8185860.1"/>
    </source>
</evidence>
<proteinExistence type="predicted"/>
<dbReference type="EMBL" id="JAFNEN010000322">
    <property type="protein sequence ID" value="KAG8185860.1"/>
    <property type="molecule type" value="Genomic_DNA"/>
</dbReference>
<comment type="caution">
    <text evidence="1">The sequence shown here is derived from an EMBL/GenBank/DDBJ whole genome shotgun (WGS) entry which is preliminary data.</text>
</comment>
<sequence>MIRKAEISDTNLAEDSVNFIQEHGEEYSMLVDEFNWPLKPSAFLEINSLPQLLPIEKAEKFDYNIFEELLQLL</sequence>